<evidence type="ECO:0000256" key="3">
    <source>
        <dbReference type="ARBA" id="ARBA00007931"/>
    </source>
</evidence>
<feature type="domain" description="Peptidase M50" evidence="13">
    <location>
        <begin position="40"/>
        <end position="115"/>
    </location>
</feature>
<dbReference type="GO" id="GO:0016020">
    <property type="term" value="C:membrane"/>
    <property type="evidence" value="ECO:0007669"/>
    <property type="project" value="UniProtKB-SubCell"/>
</dbReference>
<dbReference type="PANTHER" id="PTHR39188">
    <property type="entry name" value="MEMBRANE-ASSOCIATED ZINC METALLOPROTEASE M50B"/>
    <property type="match status" value="1"/>
</dbReference>
<feature type="transmembrane region" description="Helical" evidence="12">
    <location>
        <begin position="91"/>
        <end position="115"/>
    </location>
</feature>
<keyword evidence="15" id="KW-1185">Reference proteome</keyword>
<dbReference type="AlphaFoldDB" id="A0A432MHD1"/>
<dbReference type="GO" id="GO:0046872">
    <property type="term" value="F:metal ion binding"/>
    <property type="evidence" value="ECO:0007669"/>
    <property type="project" value="UniProtKB-KW"/>
</dbReference>
<feature type="transmembrane region" description="Helical" evidence="12">
    <location>
        <begin position="12"/>
        <end position="31"/>
    </location>
</feature>
<evidence type="ECO:0000313" key="15">
    <source>
        <dbReference type="Proteomes" id="UP000280296"/>
    </source>
</evidence>
<evidence type="ECO:0000256" key="7">
    <source>
        <dbReference type="ARBA" id="ARBA00022801"/>
    </source>
</evidence>
<evidence type="ECO:0000259" key="13">
    <source>
        <dbReference type="Pfam" id="PF02163"/>
    </source>
</evidence>
<evidence type="ECO:0000256" key="11">
    <source>
        <dbReference type="ARBA" id="ARBA00023136"/>
    </source>
</evidence>
<comment type="cofactor">
    <cofactor evidence="1">
        <name>Zn(2+)</name>
        <dbReference type="ChEBI" id="CHEBI:29105"/>
    </cofactor>
</comment>
<feature type="domain" description="Peptidase M50" evidence="13">
    <location>
        <begin position="121"/>
        <end position="185"/>
    </location>
</feature>
<keyword evidence="8" id="KW-0862">Zinc</keyword>
<gene>
    <name evidence="14" type="ORF">TsocGM_15465</name>
</gene>
<dbReference type="OrthoDB" id="9800627at2"/>
<proteinExistence type="inferred from homology"/>
<feature type="transmembrane region" description="Helical" evidence="12">
    <location>
        <begin position="135"/>
        <end position="153"/>
    </location>
</feature>
<dbReference type="EMBL" id="RYZH01000030">
    <property type="protein sequence ID" value="RUL86708.1"/>
    <property type="molecule type" value="Genomic_DNA"/>
</dbReference>
<evidence type="ECO:0000256" key="6">
    <source>
        <dbReference type="ARBA" id="ARBA00022723"/>
    </source>
</evidence>
<reference evidence="14 15" key="1">
    <citation type="submission" date="2018-12" db="EMBL/GenBank/DDBJ databases">
        <authorList>
            <person name="Toschakov S.V."/>
        </authorList>
    </citation>
    <scope>NUCLEOTIDE SEQUENCE [LARGE SCALE GENOMIC DNA]</scope>
    <source>
        <strain evidence="14 15">GM2012</strain>
    </source>
</reference>
<dbReference type="GO" id="GO:0008237">
    <property type="term" value="F:metallopeptidase activity"/>
    <property type="evidence" value="ECO:0007669"/>
    <property type="project" value="UniProtKB-KW"/>
</dbReference>
<evidence type="ECO:0000256" key="12">
    <source>
        <dbReference type="SAM" id="Phobius"/>
    </source>
</evidence>
<evidence type="ECO:0000256" key="8">
    <source>
        <dbReference type="ARBA" id="ARBA00022833"/>
    </source>
</evidence>
<dbReference type="RefSeq" id="WP_126726370.1">
    <property type="nucleotide sequence ID" value="NZ_RYZH01000030.1"/>
</dbReference>
<feature type="transmembrane region" description="Helical" evidence="12">
    <location>
        <begin position="202"/>
        <end position="221"/>
    </location>
</feature>
<evidence type="ECO:0000256" key="9">
    <source>
        <dbReference type="ARBA" id="ARBA00022989"/>
    </source>
</evidence>
<name>A0A432MHD1_9BACT</name>
<keyword evidence="7" id="KW-0378">Hydrolase</keyword>
<dbReference type="Pfam" id="PF02163">
    <property type="entry name" value="Peptidase_M50"/>
    <property type="match status" value="2"/>
</dbReference>
<organism evidence="14 15">
    <name type="scientific">Tautonia sociabilis</name>
    <dbReference type="NCBI Taxonomy" id="2080755"/>
    <lineage>
        <taxon>Bacteria</taxon>
        <taxon>Pseudomonadati</taxon>
        <taxon>Planctomycetota</taxon>
        <taxon>Planctomycetia</taxon>
        <taxon>Isosphaerales</taxon>
        <taxon>Isosphaeraceae</taxon>
        <taxon>Tautonia</taxon>
    </lineage>
</organism>
<evidence type="ECO:0000256" key="4">
    <source>
        <dbReference type="ARBA" id="ARBA00022670"/>
    </source>
</evidence>
<feature type="transmembrane region" description="Helical" evidence="12">
    <location>
        <begin position="37"/>
        <end position="54"/>
    </location>
</feature>
<keyword evidence="9 12" id="KW-1133">Transmembrane helix</keyword>
<accession>A0A432MHD1</accession>
<evidence type="ECO:0000256" key="10">
    <source>
        <dbReference type="ARBA" id="ARBA00023049"/>
    </source>
</evidence>
<feature type="transmembrane region" description="Helical" evidence="12">
    <location>
        <begin position="174"/>
        <end position="196"/>
    </location>
</feature>
<keyword evidence="4 14" id="KW-0645">Protease</keyword>
<keyword evidence="6" id="KW-0479">Metal-binding</keyword>
<keyword evidence="11 12" id="KW-0472">Membrane</keyword>
<evidence type="ECO:0000256" key="5">
    <source>
        <dbReference type="ARBA" id="ARBA00022692"/>
    </source>
</evidence>
<dbReference type="GO" id="GO:0006508">
    <property type="term" value="P:proteolysis"/>
    <property type="evidence" value="ECO:0007669"/>
    <property type="project" value="UniProtKB-KW"/>
</dbReference>
<comment type="similarity">
    <text evidence="3">Belongs to the peptidase M50B family.</text>
</comment>
<keyword evidence="10" id="KW-0482">Metalloprotease</keyword>
<sequence>MRLSWKLGRVAGIDLYVHATFFVMMAVLATAQRGVEAVLMVLALFGCVLLHELGHALTARRFGIPTEHITLYPIGGVARLHRMPREPGAELLIALAGPAVNVGIAATLFAGLAVVSALAPAMAAGSIGMVLGDLLRVNLLLACFNLLPIFPMDGGRVLRAMLSRPLGRLRATEIAAALGQALAMIAGGACVVAIVVTGQPLFLLHLALAAFIFLAAGGERGQVRAEELRLRASQAAPGYTWIDLGNGVWQLAPVILLDEPAPRPFRGARPWL</sequence>
<comment type="subcellular location">
    <subcellularLocation>
        <location evidence="2">Membrane</location>
        <topology evidence="2">Multi-pass membrane protein</topology>
    </subcellularLocation>
</comment>
<dbReference type="InterPro" id="IPR008915">
    <property type="entry name" value="Peptidase_M50"/>
</dbReference>
<evidence type="ECO:0000256" key="1">
    <source>
        <dbReference type="ARBA" id="ARBA00001947"/>
    </source>
</evidence>
<keyword evidence="5 12" id="KW-0812">Transmembrane</keyword>
<dbReference type="Proteomes" id="UP000280296">
    <property type="component" value="Unassembled WGS sequence"/>
</dbReference>
<evidence type="ECO:0000313" key="14">
    <source>
        <dbReference type="EMBL" id="RUL86708.1"/>
    </source>
</evidence>
<dbReference type="PANTHER" id="PTHR39188:SF3">
    <property type="entry name" value="STAGE IV SPORULATION PROTEIN FB"/>
    <property type="match status" value="1"/>
</dbReference>
<evidence type="ECO:0000256" key="2">
    <source>
        <dbReference type="ARBA" id="ARBA00004141"/>
    </source>
</evidence>
<protein>
    <submittedName>
        <fullName evidence="14">Zn-dependent protease</fullName>
    </submittedName>
</protein>
<comment type="caution">
    <text evidence="14">The sequence shown here is derived from an EMBL/GenBank/DDBJ whole genome shotgun (WGS) entry which is preliminary data.</text>
</comment>
<reference evidence="14 15" key="2">
    <citation type="submission" date="2019-01" db="EMBL/GenBank/DDBJ databases">
        <title>Tautonia sociabilis, a novel thermotolerant planctomycete of Isosphaeraceae family, isolated from a 4000 m deep subterranean habitat.</title>
        <authorList>
            <person name="Kovaleva O.L."/>
            <person name="Elcheninov A.G."/>
            <person name="Van Heerden E."/>
            <person name="Toshchakov S.V."/>
            <person name="Novikov A."/>
            <person name="Bonch-Osmolovskaya E.A."/>
            <person name="Kublanov I.V."/>
        </authorList>
    </citation>
    <scope>NUCLEOTIDE SEQUENCE [LARGE SCALE GENOMIC DNA]</scope>
    <source>
        <strain evidence="14 15">GM2012</strain>
    </source>
</reference>